<keyword evidence="2" id="KW-1185">Reference proteome</keyword>
<proteinExistence type="predicted"/>
<sequence>MYLDNYIVGYAVFNNKKYLCCERINNSLIRFFKELLDNRSFNYDEVSKDLEPDNLYFIREYYVDKKSEFNKMRKSGELIDEFTLAIRKDDINKVKSIFEKKTQFSFFKEPIEIRISNIFSYNKIPFNIFESFIDNGETNYINYSAAYGSVNCFIYLFSQKNDYKDKLTLSYAVFGQNKEIIEMVIQKNISTDVNNEPVNNSLISYAKDDQKENQRF</sequence>
<accession>A0ABR2K3M9</accession>
<gene>
    <name evidence="1" type="ORF">M9Y10_043809</name>
</gene>
<evidence type="ECO:0008006" key="3">
    <source>
        <dbReference type="Google" id="ProtNLM"/>
    </source>
</evidence>
<dbReference type="InterPro" id="IPR036770">
    <property type="entry name" value="Ankyrin_rpt-contain_sf"/>
</dbReference>
<dbReference type="EMBL" id="JAPFFF010000008">
    <property type="protein sequence ID" value="KAK8884690.1"/>
    <property type="molecule type" value="Genomic_DNA"/>
</dbReference>
<name>A0ABR2K3M9_9EUKA</name>
<comment type="caution">
    <text evidence="1">The sequence shown here is derived from an EMBL/GenBank/DDBJ whole genome shotgun (WGS) entry which is preliminary data.</text>
</comment>
<dbReference type="PANTHER" id="PTHR24159">
    <property type="match status" value="1"/>
</dbReference>
<dbReference type="Proteomes" id="UP001470230">
    <property type="component" value="Unassembled WGS sequence"/>
</dbReference>
<protein>
    <recommendedName>
        <fullName evidence="3">DUF3447 domain-containing protein</fullName>
    </recommendedName>
</protein>
<evidence type="ECO:0000313" key="2">
    <source>
        <dbReference type="Proteomes" id="UP001470230"/>
    </source>
</evidence>
<organism evidence="1 2">
    <name type="scientific">Tritrichomonas musculus</name>
    <dbReference type="NCBI Taxonomy" id="1915356"/>
    <lineage>
        <taxon>Eukaryota</taxon>
        <taxon>Metamonada</taxon>
        <taxon>Parabasalia</taxon>
        <taxon>Tritrichomonadida</taxon>
        <taxon>Tritrichomonadidae</taxon>
        <taxon>Tritrichomonas</taxon>
    </lineage>
</organism>
<evidence type="ECO:0000313" key="1">
    <source>
        <dbReference type="EMBL" id="KAK8884690.1"/>
    </source>
</evidence>
<reference evidence="1 2" key="1">
    <citation type="submission" date="2024-04" db="EMBL/GenBank/DDBJ databases">
        <title>Tritrichomonas musculus Genome.</title>
        <authorList>
            <person name="Alves-Ferreira E."/>
            <person name="Grigg M."/>
            <person name="Lorenzi H."/>
            <person name="Galac M."/>
        </authorList>
    </citation>
    <scope>NUCLEOTIDE SEQUENCE [LARGE SCALE GENOMIC DNA]</scope>
    <source>
        <strain evidence="1 2">EAF2021</strain>
    </source>
</reference>
<dbReference type="SUPFAM" id="SSF48403">
    <property type="entry name" value="Ankyrin repeat"/>
    <property type="match status" value="1"/>
</dbReference>
<dbReference type="PANTHER" id="PTHR24159:SF5">
    <property type="entry name" value="ANK_REP_REGION DOMAIN-CONTAINING PROTEIN"/>
    <property type="match status" value="1"/>
</dbReference>